<reference evidence="13 14" key="2">
    <citation type="submission" date="2017-08" db="EMBL/GenBank/DDBJ databases">
        <authorList>
            <person name="de Groot N.N."/>
        </authorList>
    </citation>
    <scope>NUCLEOTIDE SEQUENCE [LARGE SCALE GENOMIC DNA]</scope>
    <source>
        <strain evidence="13">Orrdi1</strain>
    </source>
</reference>
<keyword evidence="8" id="KW-0408">Iron</keyword>
<dbReference type="InterPro" id="IPR003439">
    <property type="entry name" value="ABC_transporter-like_ATP-bd"/>
</dbReference>
<evidence type="ECO:0000256" key="10">
    <source>
        <dbReference type="ARBA" id="ARBA00023136"/>
    </source>
</evidence>
<sequence length="269" mass="29095">MTLVASPLAHPPPLLEAHGLSVRYGRHDALREVSLSAPPGSFTAIVGPNGCGKSTLLRALSGALAPSAGEIILGGKPMAAMRRKEAARQLAYLPQSPVAPELVTVFDLVARGRYPHQTLLRQWSDEDELAVRNALADTDLSALADQSLDVLSGGQRQRAWLALVLAQRAPLLLLDEPTTFLDIRHQVDLLALCTRLNRAGRTLVVVLHDLNLAFRHAGTVVMMRAGKVMARGPADEIVTEHAMRTVFDLDCRVMPDPESGRPMVIPRLA</sequence>
<dbReference type="RefSeq" id="WP_067758961.1">
    <property type="nucleotide sequence ID" value="NZ_LT907988.1"/>
</dbReference>
<dbReference type="OrthoDB" id="5296765at2"/>
<name>A0A1C3K776_9BURK</name>
<dbReference type="Pfam" id="PF00005">
    <property type="entry name" value="ABC_tran"/>
    <property type="match status" value="1"/>
</dbReference>
<evidence type="ECO:0000256" key="6">
    <source>
        <dbReference type="ARBA" id="ARBA00022741"/>
    </source>
</evidence>
<evidence type="ECO:0000256" key="8">
    <source>
        <dbReference type="ARBA" id="ARBA00023004"/>
    </source>
</evidence>
<protein>
    <submittedName>
        <fullName evidence="12">Ferric enterobactin transport ATP-binding protein FepC (TC 3.A.1.14.2)</fullName>
    </submittedName>
</protein>
<dbReference type="PROSITE" id="PS00211">
    <property type="entry name" value="ABC_TRANSPORTER_1"/>
    <property type="match status" value="1"/>
</dbReference>
<keyword evidence="4" id="KW-1003">Cell membrane</keyword>
<keyword evidence="9" id="KW-0406">Ion transport</keyword>
<feature type="domain" description="ABC transporter" evidence="11">
    <location>
        <begin position="15"/>
        <end position="250"/>
    </location>
</feature>
<dbReference type="GO" id="GO:0006826">
    <property type="term" value="P:iron ion transport"/>
    <property type="evidence" value="ECO:0007669"/>
    <property type="project" value="UniProtKB-KW"/>
</dbReference>
<dbReference type="CDD" id="cd03214">
    <property type="entry name" value="ABC_Iron-Siderophores_B12_Hemin"/>
    <property type="match status" value="1"/>
</dbReference>
<dbReference type="Gene3D" id="3.40.50.300">
    <property type="entry name" value="P-loop containing nucleotide triphosphate hydrolases"/>
    <property type="match status" value="1"/>
</dbReference>
<evidence type="ECO:0000256" key="9">
    <source>
        <dbReference type="ARBA" id="ARBA00023065"/>
    </source>
</evidence>
<evidence type="ECO:0000313" key="13">
    <source>
        <dbReference type="EMBL" id="SOE50061.1"/>
    </source>
</evidence>
<dbReference type="AlphaFoldDB" id="A0A1C3K776"/>
<evidence type="ECO:0000313" key="12">
    <source>
        <dbReference type="EMBL" id="SBT27356.1"/>
    </source>
</evidence>
<dbReference type="GO" id="GO:0005524">
    <property type="term" value="F:ATP binding"/>
    <property type="evidence" value="ECO:0007669"/>
    <property type="project" value="UniProtKB-KW"/>
</dbReference>
<evidence type="ECO:0000256" key="2">
    <source>
        <dbReference type="ARBA" id="ARBA00005417"/>
    </source>
</evidence>
<keyword evidence="6" id="KW-0547">Nucleotide-binding</keyword>
<dbReference type="FunFam" id="3.40.50.300:FF:000134">
    <property type="entry name" value="Iron-enterobactin ABC transporter ATP-binding protein"/>
    <property type="match status" value="1"/>
</dbReference>
<dbReference type="SUPFAM" id="SSF52540">
    <property type="entry name" value="P-loop containing nucleoside triphosphate hydrolases"/>
    <property type="match status" value="1"/>
</dbReference>
<organism evidence="12 14">
    <name type="scientific">Orrella dioscoreae</name>
    <dbReference type="NCBI Taxonomy" id="1851544"/>
    <lineage>
        <taxon>Bacteria</taxon>
        <taxon>Pseudomonadati</taxon>
        <taxon>Pseudomonadota</taxon>
        <taxon>Betaproteobacteria</taxon>
        <taxon>Burkholderiales</taxon>
        <taxon>Alcaligenaceae</taxon>
        <taxon>Orrella</taxon>
    </lineage>
</organism>
<dbReference type="InterPro" id="IPR003593">
    <property type="entry name" value="AAA+_ATPase"/>
</dbReference>
<keyword evidence="14" id="KW-1185">Reference proteome</keyword>
<keyword evidence="5" id="KW-0410">Iron transport</keyword>
<gene>
    <name evidence="12" type="ORF">ODI_03943</name>
    <name evidence="13" type="ORF">ODI_R2482</name>
</gene>
<dbReference type="Proteomes" id="UP000078558">
    <property type="component" value="Chromosome I"/>
</dbReference>
<dbReference type="PANTHER" id="PTHR42771:SF2">
    <property type="entry name" value="IRON(3+)-HYDROXAMATE IMPORT ATP-BINDING PROTEIN FHUC"/>
    <property type="match status" value="1"/>
</dbReference>
<dbReference type="PROSITE" id="PS50893">
    <property type="entry name" value="ABC_TRANSPORTER_2"/>
    <property type="match status" value="1"/>
</dbReference>
<dbReference type="KEGG" id="odi:ODI_R2482"/>
<evidence type="ECO:0000259" key="11">
    <source>
        <dbReference type="PROSITE" id="PS50893"/>
    </source>
</evidence>
<dbReference type="STRING" id="1851544.ODI_03943"/>
<comment type="subcellular location">
    <subcellularLocation>
        <location evidence="1">Cell membrane</location>
        <topology evidence="1">Peripheral membrane protein</topology>
    </subcellularLocation>
</comment>
<dbReference type="InterPro" id="IPR017871">
    <property type="entry name" value="ABC_transporter-like_CS"/>
</dbReference>
<evidence type="ECO:0000256" key="5">
    <source>
        <dbReference type="ARBA" id="ARBA00022496"/>
    </source>
</evidence>
<evidence type="ECO:0000256" key="1">
    <source>
        <dbReference type="ARBA" id="ARBA00004202"/>
    </source>
</evidence>
<dbReference type="EMBL" id="LT907988">
    <property type="protein sequence ID" value="SOE50061.1"/>
    <property type="molecule type" value="Genomic_DNA"/>
</dbReference>
<accession>A0A1C3K776</accession>
<evidence type="ECO:0000256" key="4">
    <source>
        <dbReference type="ARBA" id="ARBA00022475"/>
    </source>
</evidence>
<keyword evidence="3" id="KW-0813">Transport</keyword>
<comment type="similarity">
    <text evidence="2">Belongs to the ABC transporter superfamily.</text>
</comment>
<dbReference type="GO" id="GO:0016887">
    <property type="term" value="F:ATP hydrolysis activity"/>
    <property type="evidence" value="ECO:0007669"/>
    <property type="project" value="InterPro"/>
</dbReference>
<evidence type="ECO:0000313" key="14">
    <source>
        <dbReference type="Proteomes" id="UP000078558"/>
    </source>
</evidence>
<dbReference type="InterPro" id="IPR051535">
    <property type="entry name" value="Siderophore_ABC-ATPase"/>
</dbReference>
<dbReference type="InterPro" id="IPR027417">
    <property type="entry name" value="P-loop_NTPase"/>
</dbReference>
<proteinExistence type="inferred from homology"/>
<keyword evidence="7 12" id="KW-0067">ATP-binding</keyword>
<evidence type="ECO:0000256" key="7">
    <source>
        <dbReference type="ARBA" id="ARBA00022840"/>
    </source>
</evidence>
<reference evidence="12 14" key="1">
    <citation type="submission" date="2016-06" db="EMBL/GenBank/DDBJ databases">
        <authorList>
            <person name="Kjaerup R.B."/>
            <person name="Dalgaard T.S."/>
            <person name="Juul-Madsen H.R."/>
        </authorList>
    </citation>
    <scope>NUCLEOTIDE SEQUENCE [LARGE SCALE GENOMIC DNA]</scope>
    <source>
        <strain evidence="12">Orrdi1</strain>
    </source>
</reference>
<dbReference type="EMBL" id="FLRC01000053">
    <property type="protein sequence ID" value="SBT27356.1"/>
    <property type="molecule type" value="Genomic_DNA"/>
</dbReference>
<keyword evidence="10" id="KW-0472">Membrane</keyword>
<dbReference type="SMART" id="SM00382">
    <property type="entry name" value="AAA"/>
    <property type="match status" value="1"/>
</dbReference>
<dbReference type="PANTHER" id="PTHR42771">
    <property type="entry name" value="IRON(3+)-HYDROXAMATE IMPORT ATP-BINDING PROTEIN FHUC"/>
    <property type="match status" value="1"/>
</dbReference>
<evidence type="ECO:0000256" key="3">
    <source>
        <dbReference type="ARBA" id="ARBA00022448"/>
    </source>
</evidence>
<dbReference type="GO" id="GO:0005886">
    <property type="term" value="C:plasma membrane"/>
    <property type="evidence" value="ECO:0007669"/>
    <property type="project" value="UniProtKB-SubCell"/>
</dbReference>